<proteinExistence type="predicted"/>
<dbReference type="AlphaFoldDB" id="A0ABD5V1V2"/>
<dbReference type="PROSITE" id="PS50977">
    <property type="entry name" value="HTH_TETR_2"/>
    <property type="match status" value="1"/>
</dbReference>
<sequence length="200" mass="22906">MEDVSDGHVGSEPDEEIMRATYRALCEHGYANLTIKRIAEEYGKSTAAIHYHYDTKDELLVAFLDYVLDRFADAVHDVDTIDPEQRLQLLLDKLLVPQEEHHDLLIALVEMQSQAPYKETFRQQFRQNDEYIRYMLRTVVSHGIEEGVFADADAERVARSLMTIVHGARTRAVVLDDPSALDTARRTADQYVAAVLLERE</sequence>
<keyword evidence="8" id="KW-1185">Reference proteome</keyword>
<evidence type="ECO:0000313" key="7">
    <source>
        <dbReference type="EMBL" id="MFC6904059.1"/>
    </source>
</evidence>
<organism evidence="7 8">
    <name type="scientific">Halalkalicoccus tibetensis</name>
    <dbReference type="NCBI Taxonomy" id="175632"/>
    <lineage>
        <taxon>Archaea</taxon>
        <taxon>Methanobacteriati</taxon>
        <taxon>Methanobacteriota</taxon>
        <taxon>Stenosarchaea group</taxon>
        <taxon>Halobacteria</taxon>
        <taxon>Halobacteriales</taxon>
        <taxon>Halococcaceae</taxon>
        <taxon>Halalkalicoccus</taxon>
    </lineage>
</organism>
<dbReference type="SUPFAM" id="SSF46689">
    <property type="entry name" value="Homeodomain-like"/>
    <property type="match status" value="1"/>
</dbReference>
<dbReference type="PANTHER" id="PTHR30055">
    <property type="entry name" value="HTH-TYPE TRANSCRIPTIONAL REGULATOR RUTR"/>
    <property type="match status" value="1"/>
</dbReference>
<dbReference type="Pfam" id="PF00440">
    <property type="entry name" value="TetR_N"/>
    <property type="match status" value="1"/>
</dbReference>
<dbReference type="InterPro" id="IPR009057">
    <property type="entry name" value="Homeodomain-like_sf"/>
</dbReference>
<dbReference type="SUPFAM" id="SSF48498">
    <property type="entry name" value="Tetracyclin repressor-like, C-terminal domain"/>
    <property type="match status" value="1"/>
</dbReference>
<evidence type="ECO:0000313" key="8">
    <source>
        <dbReference type="Proteomes" id="UP001596312"/>
    </source>
</evidence>
<keyword evidence="1" id="KW-0678">Repressor</keyword>
<evidence type="ECO:0000256" key="2">
    <source>
        <dbReference type="ARBA" id="ARBA00023015"/>
    </source>
</evidence>
<dbReference type="Gene3D" id="1.10.357.10">
    <property type="entry name" value="Tetracycline Repressor, domain 2"/>
    <property type="match status" value="1"/>
</dbReference>
<accession>A0ABD5V1V2</accession>
<comment type="caution">
    <text evidence="7">The sequence shown here is derived from an EMBL/GenBank/DDBJ whole genome shotgun (WGS) entry which is preliminary data.</text>
</comment>
<dbReference type="RefSeq" id="WP_340602564.1">
    <property type="nucleotide sequence ID" value="NZ_JBBMXV010000001.1"/>
</dbReference>
<gene>
    <name evidence="7" type="ORF">ACFQGH_02465</name>
</gene>
<keyword evidence="3 5" id="KW-0238">DNA-binding</keyword>
<dbReference type="InterPro" id="IPR050109">
    <property type="entry name" value="HTH-type_TetR-like_transc_reg"/>
</dbReference>
<dbReference type="InterPro" id="IPR036271">
    <property type="entry name" value="Tet_transcr_reg_TetR-rel_C_sf"/>
</dbReference>
<dbReference type="InterPro" id="IPR001647">
    <property type="entry name" value="HTH_TetR"/>
</dbReference>
<dbReference type="GO" id="GO:0003677">
    <property type="term" value="F:DNA binding"/>
    <property type="evidence" value="ECO:0007669"/>
    <property type="project" value="UniProtKB-UniRule"/>
</dbReference>
<keyword evidence="2" id="KW-0805">Transcription regulation</keyword>
<dbReference type="PANTHER" id="PTHR30055:SF234">
    <property type="entry name" value="HTH-TYPE TRANSCRIPTIONAL REGULATOR BETI"/>
    <property type="match status" value="1"/>
</dbReference>
<reference evidence="7 8" key="1">
    <citation type="journal article" date="2019" name="Int. J. Syst. Evol. Microbiol.">
        <title>The Global Catalogue of Microorganisms (GCM) 10K type strain sequencing project: providing services to taxonomists for standard genome sequencing and annotation.</title>
        <authorList>
            <consortium name="The Broad Institute Genomics Platform"/>
            <consortium name="The Broad Institute Genome Sequencing Center for Infectious Disease"/>
            <person name="Wu L."/>
            <person name="Ma J."/>
        </authorList>
    </citation>
    <scope>NUCLEOTIDE SEQUENCE [LARGE SCALE GENOMIC DNA]</scope>
    <source>
        <strain evidence="7 8">CGMCC 1.3240</strain>
    </source>
</reference>
<name>A0ABD5V1V2_9EURY</name>
<evidence type="ECO:0000256" key="1">
    <source>
        <dbReference type="ARBA" id="ARBA00022491"/>
    </source>
</evidence>
<evidence type="ECO:0000256" key="4">
    <source>
        <dbReference type="ARBA" id="ARBA00023163"/>
    </source>
</evidence>
<evidence type="ECO:0000259" key="6">
    <source>
        <dbReference type="PROSITE" id="PS50977"/>
    </source>
</evidence>
<feature type="DNA-binding region" description="H-T-H motif" evidence="5">
    <location>
        <begin position="34"/>
        <end position="53"/>
    </location>
</feature>
<feature type="domain" description="HTH tetR-type" evidence="6">
    <location>
        <begin position="11"/>
        <end position="71"/>
    </location>
</feature>
<evidence type="ECO:0000256" key="3">
    <source>
        <dbReference type="ARBA" id="ARBA00023125"/>
    </source>
</evidence>
<dbReference type="EMBL" id="JBHSXQ010000001">
    <property type="protein sequence ID" value="MFC6904059.1"/>
    <property type="molecule type" value="Genomic_DNA"/>
</dbReference>
<protein>
    <submittedName>
        <fullName evidence="7">TetR/AcrR family transcriptional regulator</fullName>
    </submittedName>
</protein>
<evidence type="ECO:0000256" key="5">
    <source>
        <dbReference type="PROSITE-ProRule" id="PRU00335"/>
    </source>
</evidence>
<dbReference type="PRINTS" id="PR00455">
    <property type="entry name" value="HTHTETR"/>
</dbReference>
<dbReference type="Pfam" id="PF13977">
    <property type="entry name" value="TetR_C_6"/>
    <property type="match status" value="1"/>
</dbReference>
<keyword evidence="4" id="KW-0804">Transcription</keyword>
<dbReference type="Proteomes" id="UP001596312">
    <property type="component" value="Unassembled WGS sequence"/>
</dbReference>
<dbReference type="InterPro" id="IPR039538">
    <property type="entry name" value="BetI_C"/>
</dbReference>